<accession>A0A7Y7M4Q4</accession>
<evidence type="ECO:0000313" key="1">
    <source>
        <dbReference type="EMBL" id="NVN11095.1"/>
    </source>
</evidence>
<name>A0A7Y7M4Q4_9PROT</name>
<evidence type="ECO:0000313" key="2">
    <source>
        <dbReference type="Proteomes" id="UP000534870"/>
    </source>
</evidence>
<organism evidence="1 2">
    <name type="scientific">Nguyenibacter vanlangensis</name>
    <dbReference type="NCBI Taxonomy" id="1216886"/>
    <lineage>
        <taxon>Bacteria</taxon>
        <taxon>Pseudomonadati</taxon>
        <taxon>Pseudomonadota</taxon>
        <taxon>Alphaproteobacteria</taxon>
        <taxon>Acetobacterales</taxon>
        <taxon>Acetobacteraceae</taxon>
        <taxon>Nguyenibacter</taxon>
    </lineage>
</organism>
<gene>
    <name evidence="1" type="ORF">HUK84_08075</name>
</gene>
<sequence>MSDILSDPGANDAPPTFLASIDCALMVVGTPPIATSSDKLTMDMSLSISGAAVF</sequence>
<reference evidence="1 2" key="1">
    <citation type="submission" date="2020-06" db="EMBL/GenBank/DDBJ databases">
        <title>Description of novel acetic acid bacteria.</title>
        <authorList>
            <person name="Sombolestani A."/>
        </authorList>
    </citation>
    <scope>NUCLEOTIDE SEQUENCE [LARGE SCALE GENOMIC DNA]</scope>
    <source>
        <strain evidence="1 2">LMG 31431</strain>
    </source>
</reference>
<dbReference type="AlphaFoldDB" id="A0A7Y7M4Q4"/>
<proteinExistence type="predicted"/>
<protein>
    <submittedName>
        <fullName evidence="1">Uncharacterized protein</fullName>
    </submittedName>
</protein>
<comment type="caution">
    <text evidence="1">The sequence shown here is derived from an EMBL/GenBank/DDBJ whole genome shotgun (WGS) entry which is preliminary data.</text>
</comment>
<dbReference type="Proteomes" id="UP000534870">
    <property type="component" value="Unassembled WGS sequence"/>
</dbReference>
<dbReference type="EMBL" id="JABXXP010000115">
    <property type="protein sequence ID" value="NVN11095.1"/>
    <property type="molecule type" value="Genomic_DNA"/>
</dbReference>